<sequence length="162" mass="17115">MPPINTDNKGACAFMSVPLTGVQAMYSINADVRSFGDSCDDTTEDFDKPGSIQPATLIFENLMGRAPDGLGAHDFALCWRLEGKDPFHRPLLEAGLGASPPGLTIPGQVSLTTLSAEATKDDSATPLPISTTVASDQIDRETPDDMVLSLMNVGSWGDDMLG</sequence>
<gene>
    <name evidence="1" type="ORF">FKW77_004954</name>
</gene>
<name>A0A517LIN3_9PEZI</name>
<proteinExistence type="predicted"/>
<organism evidence="1 2">
    <name type="scientific">Venturia effusa</name>
    <dbReference type="NCBI Taxonomy" id="50376"/>
    <lineage>
        <taxon>Eukaryota</taxon>
        <taxon>Fungi</taxon>
        <taxon>Dikarya</taxon>
        <taxon>Ascomycota</taxon>
        <taxon>Pezizomycotina</taxon>
        <taxon>Dothideomycetes</taxon>
        <taxon>Pleosporomycetidae</taxon>
        <taxon>Venturiales</taxon>
        <taxon>Venturiaceae</taxon>
        <taxon>Venturia</taxon>
    </lineage>
</organism>
<evidence type="ECO:0000313" key="2">
    <source>
        <dbReference type="Proteomes" id="UP000316270"/>
    </source>
</evidence>
<dbReference type="Proteomes" id="UP000316270">
    <property type="component" value="Chromosome 13"/>
</dbReference>
<dbReference type="AlphaFoldDB" id="A0A517LIN3"/>
<keyword evidence="2" id="KW-1185">Reference proteome</keyword>
<protein>
    <submittedName>
        <fullName evidence="1">Uncharacterized protein</fullName>
    </submittedName>
</protein>
<accession>A0A517LIN3</accession>
<reference evidence="1 2" key="1">
    <citation type="submission" date="2019-07" db="EMBL/GenBank/DDBJ databases">
        <title>Finished genome of Venturia effusa.</title>
        <authorList>
            <person name="Young C.A."/>
            <person name="Cox M.P."/>
            <person name="Ganley A.R.D."/>
            <person name="David W.J."/>
        </authorList>
    </citation>
    <scope>NUCLEOTIDE SEQUENCE [LARGE SCALE GENOMIC DNA]</scope>
    <source>
        <strain evidence="2">albino</strain>
    </source>
</reference>
<dbReference type="EMBL" id="CP042197">
    <property type="protein sequence ID" value="QDS75508.1"/>
    <property type="molecule type" value="Genomic_DNA"/>
</dbReference>
<evidence type="ECO:0000313" key="1">
    <source>
        <dbReference type="EMBL" id="QDS75508.1"/>
    </source>
</evidence>